<evidence type="ECO:0000313" key="6">
    <source>
        <dbReference type="EMBL" id="KAK4232831.1"/>
    </source>
</evidence>
<dbReference type="InterPro" id="IPR002893">
    <property type="entry name" value="Znf_MYND"/>
</dbReference>
<reference evidence="6" key="2">
    <citation type="submission" date="2023-05" db="EMBL/GenBank/DDBJ databases">
        <authorList>
            <consortium name="Lawrence Berkeley National Laboratory"/>
            <person name="Steindorff A."/>
            <person name="Hensen N."/>
            <person name="Bonometti L."/>
            <person name="Westerberg I."/>
            <person name="Brannstrom I.O."/>
            <person name="Guillou S."/>
            <person name="Cros-Aarteil S."/>
            <person name="Calhoun S."/>
            <person name="Haridas S."/>
            <person name="Kuo A."/>
            <person name="Mondo S."/>
            <person name="Pangilinan J."/>
            <person name="Riley R."/>
            <person name="Labutti K."/>
            <person name="Andreopoulos B."/>
            <person name="Lipzen A."/>
            <person name="Chen C."/>
            <person name="Yanf M."/>
            <person name="Daum C."/>
            <person name="Ng V."/>
            <person name="Clum A."/>
            <person name="Ohm R."/>
            <person name="Martin F."/>
            <person name="Silar P."/>
            <person name="Natvig D."/>
            <person name="Lalanne C."/>
            <person name="Gautier V."/>
            <person name="Ament-Velasquez S.L."/>
            <person name="Kruys A."/>
            <person name="Hutchinson M.I."/>
            <person name="Powell A.J."/>
            <person name="Barry K."/>
            <person name="Miller A.N."/>
            <person name="Grigoriev I.V."/>
            <person name="Debuchy R."/>
            <person name="Gladieux P."/>
            <person name="Thoren M.H."/>
            <person name="Johannesson H."/>
        </authorList>
    </citation>
    <scope>NUCLEOTIDE SEQUENCE</scope>
    <source>
        <strain evidence="6">CBS 532.94</strain>
    </source>
</reference>
<accession>A0AAN7H2X9</accession>
<gene>
    <name evidence="6" type="ORF">C8A03DRAFT_39523</name>
</gene>
<dbReference type="Gene3D" id="6.10.140.2220">
    <property type="match status" value="1"/>
</dbReference>
<evidence type="ECO:0000256" key="1">
    <source>
        <dbReference type="ARBA" id="ARBA00022723"/>
    </source>
</evidence>
<evidence type="ECO:0000256" key="4">
    <source>
        <dbReference type="PROSITE-ProRule" id="PRU00134"/>
    </source>
</evidence>
<keyword evidence="7" id="KW-1185">Reference proteome</keyword>
<dbReference type="Pfam" id="PF01753">
    <property type="entry name" value="zf-MYND"/>
    <property type="match status" value="1"/>
</dbReference>
<comment type="caution">
    <text evidence="6">The sequence shown here is derived from an EMBL/GenBank/DDBJ whole genome shotgun (WGS) entry which is preliminary data.</text>
</comment>
<organism evidence="6 7">
    <name type="scientific">Achaetomium macrosporum</name>
    <dbReference type="NCBI Taxonomy" id="79813"/>
    <lineage>
        <taxon>Eukaryota</taxon>
        <taxon>Fungi</taxon>
        <taxon>Dikarya</taxon>
        <taxon>Ascomycota</taxon>
        <taxon>Pezizomycotina</taxon>
        <taxon>Sordariomycetes</taxon>
        <taxon>Sordariomycetidae</taxon>
        <taxon>Sordariales</taxon>
        <taxon>Chaetomiaceae</taxon>
        <taxon>Achaetomium</taxon>
    </lineage>
</organism>
<dbReference type="AlphaFoldDB" id="A0AAN7H2X9"/>
<dbReference type="EMBL" id="MU860841">
    <property type="protein sequence ID" value="KAK4232831.1"/>
    <property type="molecule type" value="Genomic_DNA"/>
</dbReference>
<evidence type="ECO:0000259" key="5">
    <source>
        <dbReference type="PROSITE" id="PS50865"/>
    </source>
</evidence>
<evidence type="ECO:0000313" key="7">
    <source>
        <dbReference type="Proteomes" id="UP001303760"/>
    </source>
</evidence>
<reference evidence="6" key="1">
    <citation type="journal article" date="2023" name="Mol. Phylogenet. Evol.">
        <title>Genome-scale phylogeny and comparative genomics of the fungal order Sordariales.</title>
        <authorList>
            <person name="Hensen N."/>
            <person name="Bonometti L."/>
            <person name="Westerberg I."/>
            <person name="Brannstrom I.O."/>
            <person name="Guillou S."/>
            <person name="Cros-Aarteil S."/>
            <person name="Calhoun S."/>
            <person name="Haridas S."/>
            <person name="Kuo A."/>
            <person name="Mondo S."/>
            <person name="Pangilinan J."/>
            <person name="Riley R."/>
            <person name="LaButti K."/>
            <person name="Andreopoulos B."/>
            <person name="Lipzen A."/>
            <person name="Chen C."/>
            <person name="Yan M."/>
            <person name="Daum C."/>
            <person name="Ng V."/>
            <person name="Clum A."/>
            <person name="Steindorff A."/>
            <person name="Ohm R.A."/>
            <person name="Martin F."/>
            <person name="Silar P."/>
            <person name="Natvig D.O."/>
            <person name="Lalanne C."/>
            <person name="Gautier V."/>
            <person name="Ament-Velasquez S.L."/>
            <person name="Kruys A."/>
            <person name="Hutchinson M.I."/>
            <person name="Powell A.J."/>
            <person name="Barry K."/>
            <person name="Miller A.N."/>
            <person name="Grigoriev I.V."/>
            <person name="Debuchy R."/>
            <person name="Gladieux P."/>
            <person name="Hiltunen Thoren M."/>
            <person name="Johannesson H."/>
        </authorList>
    </citation>
    <scope>NUCLEOTIDE SEQUENCE</scope>
    <source>
        <strain evidence="6">CBS 532.94</strain>
    </source>
</reference>
<keyword evidence="1" id="KW-0479">Metal-binding</keyword>
<feature type="domain" description="MYND-type" evidence="5">
    <location>
        <begin position="159"/>
        <end position="205"/>
    </location>
</feature>
<keyword evidence="3" id="KW-0862">Zinc</keyword>
<dbReference type="SUPFAM" id="SSF144232">
    <property type="entry name" value="HIT/MYND zinc finger-like"/>
    <property type="match status" value="1"/>
</dbReference>
<keyword evidence="2 4" id="KW-0863">Zinc-finger</keyword>
<dbReference type="PROSITE" id="PS50865">
    <property type="entry name" value="ZF_MYND_2"/>
    <property type="match status" value="1"/>
</dbReference>
<protein>
    <recommendedName>
        <fullName evidence="5">MYND-type domain-containing protein</fullName>
    </recommendedName>
</protein>
<proteinExistence type="predicted"/>
<evidence type="ECO:0000256" key="2">
    <source>
        <dbReference type="ARBA" id="ARBA00022771"/>
    </source>
</evidence>
<sequence>MGRWGHRLFQSDNDADIAVEIIDEIVGESDLPDSAFGLDTEHENQILEQVRQKLDAGTGETLLERSLEGAQTKDPEDFLERKKYRPIALSAILMMAGAKISDEHVGRLRAIALHSPGPESYVLPLAGDNYFRGPDKKQYLAALDHYRQGLPCDFHKPTCHACGEVGCDLGRELLKCGGCRNRRAAAWFCDKDCQKRLWKIHKTICGDGMLGPGTLNV</sequence>
<dbReference type="Proteomes" id="UP001303760">
    <property type="component" value="Unassembled WGS sequence"/>
</dbReference>
<name>A0AAN7H2X9_9PEZI</name>
<evidence type="ECO:0000256" key="3">
    <source>
        <dbReference type="ARBA" id="ARBA00022833"/>
    </source>
</evidence>
<dbReference type="GO" id="GO:0008270">
    <property type="term" value="F:zinc ion binding"/>
    <property type="evidence" value="ECO:0007669"/>
    <property type="project" value="UniProtKB-KW"/>
</dbReference>